<keyword evidence="1" id="KW-0547">Nucleotide-binding</keyword>
<dbReference type="GO" id="GO:0005524">
    <property type="term" value="F:ATP binding"/>
    <property type="evidence" value="ECO:0007669"/>
    <property type="project" value="UniProtKB-KW"/>
</dbReference>
<keyword evidence="4" id="KW-0067">ATP-binding</keyword>
<dbReference type="PANTHER" id="PTHR35372:SF2">
    <property type="entry name" value="SF3 HELICASE DOMAIN-CONTAINING PROTEIN"/>
    <property type="match status" value="1"/>
</dbReference>
<sequence>DVKSPAGMAKRLASQEIHGIYLFKDRTGWHLNLPKLVDDLLSEYSFKTMRDNEECLIYKEGVYTSLGEAVIKEECEKRVPKKFMTSHSVNEVIGHIKRSTYVDRRKFNREKWILNLENGLYNIQTDELSPHIPDFLSTIRIPVIYDPNADCPRVQLFFTEVLRQEDILVIEELFGYCLFPDYTIQRAFLFMGDGANGKSTLLELLKHLLGTDNCSNISLQAIENQRFAVADLFGKLANIYADIPSTKMPHVGLFKMLTGGDTLGAEKKFKDRFSFNNYARLIYSTNKPPRVDEDTLAFWRRWIFINFPNKFEGRKADKRILQKLTKKSELSGLLNVALQGLKRLLDQQGYSYELSPDEIAEWHQKASDPIYAFVKDVCCSDPEAWISKDDLYDSFLKYCDGENIPRIGKESFGRALNNAKNVHVISQRSGPRGAQTYGWKGVRLKEEEKEIDMEI</sequence>
<reference evidence="6" key="1">
    <citation type="journal article" date="2014" name="Front. Microbiol.">
        <title>High frequency of phylogenetically diverse reductive dehalogenase-homologous genes in deep subseafloor sedimentary metagenomes.</title>
        <authorList>
            <person name="Kawai M."/>
            <person name="Futagami T."/>
            <person name="Toyoda A."/>
            <person name="Takaki Y."/>
            <person name="Nishi S."/>
            <person name="Hori S."/>
            <person name="Arai W."/>
            <person name="Tsubouchi T."/>
            <person name="Morono Y."/>
            <person name="Uchiyama I."/>
            <person name="Ito T."/>
            <person name="Fujiyama A."/>
            <person name="Inagaki F."/>
            <person name="Takami H."/>
        </authorList>
    </citation>
    <scope>NUCLEOTIDE SEQUENCE</scope>
    <source>
        <strain evidence="6">Expedition CK06-06</strain>
    </source>
</reference>
<dbReference type="InterPro" id="IPR004968">
    <property type="entry name" value="DNA_primase/NTPase_C"/>
</dbReference>
<dbReference type="InterPro" id="IPR027417">
    <property type="entry name" value="P-loop_NTPase"/>
</dbReference>
<dbReference type="PROSITE" id="PS51206">
    <property type="entry name" value="SF3_HELICASE_1"/>
    <property type="match status" value="1"/>
</dbReference>
<protein>
    <recommendedName>
        <fullName evidence="5">SF3 helicase domain-containing protein</fullName>
    </recommendedName>
</protein>
<dbReference type="Pfam" id="PF08706">
    <property type="entry name" value="D5_N"/>
    <property type="match status" value="1"/>
</dbReference>
<dbReference type="InterPro" id="IPR006500">
    <property type="entry name" value="Helicase_put_C_phage/plasmid"/>
</dbReference>
<dbReference type="InterPro" id="IPR036388">
    <property type="entry name" value="WH-like_DNA-bd_sf"/>
</dbReference>
<evidence type="ECO:0000256" key="2">
    <source>
        <dbReference type="ARBA" id="ARBA00022801"/>
    </source>
</evidence>
<organism evidence="6">
    <name type="scientific">marine sediment metagenome</name>
    <dbReference type="NCBI Taxonomy" id="412755"/>
    <lineage>
        <taxon>unclassified sequences</taxon>
        <taxon>metagenomes</taxon>
        <taxon>ecological metagenomes</taxon>
    </lineage>
</organism>
<dbReference type="InterPro" id="IPR014818">
    <property type="entry name" value="Phage/plasmid_primase_P4_C"/>
</dbReference>
<dbReference type="InterPro" id="IPR036390">
    <property type="entry name" value="WH_DNA-bd_sf"/>
</dbReference>
<dbReference type="SUPFAM" id="SSF52540">
    <property type="entry name" value="P-loop containing nucleoside triphosphate hydrolases"/>
    <property type="match status" value="1"/>
</dbReference>
<dbReference type="NCBIfam" id="TIGR01613">
    <property type="entry name" value="primase_Cterm"/>
    <property type="match status" value="1"/>
</dbReference>
<dbReference type="Gene3D" id="1.10.10.10">
    <property type="entry name" value="Winged helix-like DNA-binding domain superfamily/Winged helix DNA-binding domain"/>
    <property type="match status" value="1"/>
</dbReference>
<name>X1PZ12_9ZZZZ</name>
<dbReference type="Gene3D" id="3.40.50.300">
    <property type="entry name" value="P-loop containing nucleotide triphosphate hydrolases"/>
    <property type="match status" value="1"/>
</dbReference>
<feature type="domain" description="SF3 helicase" evidence="5">
    <location>
        <begin position="165"/>
        <end position="320"/>
    </location>
</feature>
<evidence type="ECO:0000313" key="6">
    <source>
        <dbReference type="EMBL" id="GAI61178.1"/>
    </source>
</evidence>
<accession>X1PZ12</accession>
<comment type="caution">
    <text evidence="6">The sequence shown here is derived from an EMBL/GenBank/DDBJ whole genome shotgun (WGS) entry which is preliminary data.</text>
</comment>
<evidence type="ECO:0000256" key="4">
    <source>
        <dbReference type="ARBA" id="ARBA00022840"/>
    </source>
</evidence>
<proteinExistence type="predicted"/>
<dbReference type="GO" id="GO:0004386">
    <property type="term" value="F:helicase activity"/>
    <property type="evidence" value="ECO:0007669"/>
    <property type="project" value="UniProtKB-KW"/>
</dbReference>
<feature type="non-terminal residue" evidence="6">
    <location>
        <position position="1"/>
    </location>
</feature>
<keyword evidence="2" id="KW-0378">Hydrolase</keyword>
<dbReference type="Pfam" id="PF03288">
    <property type="entry name" value="Pox_D5"/>
    <property type="match status" value="1"/>
</dbReference>
<dbReference type="InterPro" id="IPR051620">
    <property type="entry name" value="ORF904-like_C"/>
</dbReference>
<dbReference type="SMART" id="SM00885">
    <property type="entry name" value="D5_N"/>
    <property type="match status" value="1"/>
</dbReference>
<evidence type="ECO:0000256" key="3">
    <source>
        <dbReference type="ARBA" id="ARBA00022806"/>
    </source>
</evidence>
<keyword evidence="3" id="KW-0347">Helicase</keyword>
<dbReference type="AlphaFoldDB" id="X1PZ12"/>
<dbReference type="EMBL" id="BARW01001568">
    <property type="protein sequence ID" value="GAI61178.1"/>
    <property type="molecule type" value="Genomic_DNA"/>
</dbReference>
<evidence type="ECO:0000259" key="5">
    <source>
        <dbReference type="PROSITE" id="PS51206"/>
    </source>
</evidence>
<dbReference type="Pfam" id="PF19263">
    <property type="entry name" value="DUF5906"/>
    <property type="match status" value="1"/>
</dbReference>
<dbReference type="GO" id="GO:0016787">
    <property type="term" value="F:hydrolase activity"/>
    <property type="evidence" value="ECO:0007669"/>
    <property type="project" value="UniProtKB-KW"/>
</dbReference>
<dbReference type="InterPro" id="IPR045455">
    <property type="entry name" value="NrS-1_pol-like_helicase"/>
</dbReference>
<evidence type="ECO:0000256" key="1">
    <source>
        <dbReference type="ARBA" id="ARBA00022741"/>
    </source>
</evidence>
<gene>
    <name evidence="6" type="ORF">S12H4_04906</name>
</gene>
<dbReference type="InterPro" id="IPR014015">
    <property type="entry name" value="Helicase_SF3_DNA-vir"/>
</dbReference>
<dbReference type="SUPFAM" id="SSF46785">
    <property type="entry name" value="Winged helix' DNA-binding domain"/>
    <property type="match status" value="1"/>
</dbReference>
<dbReference type="PANTHER" id="PTHR35372">
    <property type="entry name" value="ATP BINDING PROTEIN-RELATED"/>
    <property type="match status" value="1"/>
</dbReference>